<gene>
    <name evidence="12" type="primary">dnaG</name>
    <name evidence="17" type="ORF">A2397_03735</name>
</gene>
<dbReference type="Pfam" id="PF10410">
    <property type="entry name" value="DnaB_bind"/>
    <property type="match status" value="1"/>
</dbReference>
<evidence type="ECO:0000256" key="8">
    <source>
        <dbReference type="ARBA" id="ARBA00022833"/>
    </source>
</evidence>
<evidence type="ECO:0000256" key="5">
    <source>
        <dbReference type="ARBA" id="ARBA00022705"/>
    </source>
</evidence>
<dbReference type="InterPro" id="IPR002694">
    <property type="entry name" value="Znf_CHC2"/>
</dbReference>
<evidence type="ECO:0000256" key="9">
    <source>
        <dbReference type="ARBA" id="ARBA00022842"/>
    </source>
</evidence>
<dbReference type="PANTHER" id="PTHR30313">
    <property type="entry name" value="DNA PRIMASE"/>
    <property type="match status" value="1"/>
</dbReference>
<dbReference type="Pfam" id="PF13155">
    <property type="entry name" value="Toprim_2"/>
    <property type="match status" value="1"/>
</dbReference>
<dbReference type="Gene3D" id="3.40.1360.10">
    <property type="match status" value="1"/>
</dbReference>
<keyword evidence="8 12" id="KW-0862">Zinc</keyword>
<evidence type="ECO:0000256" key="2">
    <source>
        <dbReference type="ARBA" id="ARBA00022515"/>
    </source>
</evidence>
<name>A0A1F4ZSG3_9BACT</name>
<comment type="similarity">
    <text evidence="12 13">Belongs to the DnaG primase family.</text>
</comment>
<keyword evidence="7 12" id="KW-0863">Zinc-finger</keyword>
<dbReference type="InterPro" id="IPR019475">
    <property type="entry name" value="DNA_primase_DnaB-bd"/>
</dbReference>
<feature type="region of interest" description="Disordered" evidence="15">
    <location>
        <begin position="432"/>
        <end position="452"/>
    </location>
</feature>
<evidence type="ECO:0000256" key="11">
    <source>
        <dbReference type="ARBA" id="ARBA00023163"/>
    </source>
</evidence>
<dbReference type="SUPFAM" id="SSF56731">
    <property type="entry name" value="DNA primase core"/>
    <property type="match status" value="1"/>
</dbReference>
<dbReference type="InterPro" id="IPR037068">
    <property type="entry name" value="DNA_primase_core_N_sf"/>
</dbReference>
<keyword evidence="3 12" id="KW-0808">Transferase</keyword>
<dbReference type="InterPro" id="IPR050219">
    <property type="entry name" value="DnaG_primase"/>
</dbReference>
<dbReference type="Gene3D" id="3.90.580.10">
    <property type="entry name" value="Zinc finger, CHC2-type domain"/>
    <property type="match status" value="1"/>
</dbReference>
<dbReference type="EMBL" id="MEXR01000060">
    <property type="protein sequence ID" value="OGD08314.1"/>
    <property type="molecule type" value="Genomic_DNA"/>
</dbReference>
<dbReference type="InterPro" id="IPR034151">
    <property type="entry name" value="TOPRIM_DnaG_bac"/>
</dbReference>
<dbReference type="InterPro" id="IPR013264">
    <property type="entry name" value="DNAG_N"/>
</dbReference>
<keyword evidence="9" id="KW-0460">Magnesium</keyword>
<evidence type="ECO:0000256" key="13">
    <source>
        <dbReference type="PIRNR" id="PIRNR002811"/>
    </source>
</evidence>
<dbReference type="SMART" id="SM00400">
    <property type="entry name" value="ZnF_CHCC"/>
    <property type="match status" value="1"/>
</dbReference>
<keyword evidence="4 12" id="KW-0548">Nucleotidyltransferase</keyword>
<dbReference type="GO" id="GO:0008270">
    <property type="term" value="F:zinc ion binding"/>
    <property type="evidence" value="ECO:0007669"/>
    <property type="project" value="UniProtKB-UniRule"/>
</dbReference>
<evidence type="ECO:0000256" key="14">
    <source>
        <dbReference type="PIRSR" id="PIRSR002811-1"/>
    </source>
</evidence>
<evidence type="ECO:0000256" key="7">
    <source>
        <dbReference type="ARBA" id="ARBA00022771"/>
    </source>
</evidence>
<evidence type="ECO:0000256" key="6">
    <source>
        <dbReference type="ARBA" id="ARBA00022723"/>
    </source>
</evidence>
<dbReference type="Pfam" id="PF08275">
    <property type="entry name" value="DNAG_N"/>
    <property type="match status" value="1"/>
</dbReference>
<keyword evidence="6 12" id="KW-0479">Metal-binding</keyword>
<dbReference type="InterPro" id="IPR030846">
    <property type="entry name" value="DnaG_bac"/>
</dbReference>
<dbReference type="PANTHER" id="PTHR30313:SF2">
    <property type="entry name" value="DNA PRIMASE"/>
    <property type="match status" value="1"/>
</dbReference>
<keyword evidence="5 12" id="KW-0235">DNA replication</keyword>
<dbReference type="InterPro" id="IPR036977">
    <property type="entry name" value="DNA_primase_Znf_CHC2"/>
</dbReference>
<evidence type="ECO:0000256" key="1">
    <source>
        <dbReference type="ARBA" id="ARBA00022478"/>
    </source>
</evidence>
<evidence type="ECO:0000313" key="18">
    <source>
        <dbReference type="Proteomes" id="UP000176424"/>
    </source>
</evidence>
<proteinExistence type="inferred from homology"/>
<dbReference type="Gene3D" id="3.90.980.10">
    <property type="entry name" value="DNA primase, catalytic core, N-terminal domain"/>
    <property type="match status" value="1"/>
</dbReference>
<evidence type="ECO:0000256" key="3">
    <source>
        <dbReference type="ARBA" id="ARBA00022679"/>
    </source>
</evidence>
<accession>A0A1F4ZSG3</accession>
<dbReference type="SMART" id="SM00493">
    <property type="entry name" value="TOPRIM"/>
    <property type="match status" value="1"/>
</dbReference>
<evidence type="ECO:0000313" key="17">
    <source>
        <dbReference type="EMBL" id="OGD08314.1"/>
    </source>
</evidence>
<sequence>MVDQVEEVKSKVDIVQTVSEYVKLTKAGRNFKGLCPFHGEKTPSFMVNPELQIFKCFGCGVGGDVFEFVQKMEGAEFGEVLRMMAKKVGVELTSYVPTKAEDEREMLYRINQLTADYYHYLLTKHEVGKEALEYVLGRGITLDSVEKFKLGFAPEGWDFLIKFLTGKKNFQMADLERGGLVIASPKGGYDRFRNRVIFPLTNHRGQVVGFAGRVMPGSDEKSGGKYVNTSETEIYHKGDLLYGLDINKMEIKSAGWVVVVEGEIDAIASYQAGVRNVVAIKGSALTQRQVDLLKRYTDTLILALDADLAGDMAARRGIEMAEKGGMIIKVVETGSVRVNPKKYKDPGEWAIDDAKGWVKAVEEAVPIYDFYITSAVERYGLEAVGKAKIGKELLPIWAKIEDEITKGHYIKRLAEVLGVGEGDVRRQMEKTLNSKADGAGKQEAQKPSDQVKTRREILEEDLIRLALVGERSEELTKEPIKGWIQSEFWKKVIDELAKGLSVKELPAELRERTAGLLMSEWEFSEGEWVKVLREMEMEHIKAKKAGLESEKDLPEIAELAKRYNDLTKGR</sequence>
<keyword evidence="1 12" id="KW-0240">DNA-directed RNA polymerase</keyword>
<dbReference type="CDD" id="cd03364">
    <property type="entry name" value="TOPRIM_DnaG_primases"/>
    <property type="match status" value="1"/>
</dbReference>
<evidence type="ECO:0000256" key="12">
    <source>
        <dbReference type="HAMAP-Rule" id="MF_00974"/>
    </source>
</evidence>
<dbReference type="SUPFAM" id="SSF57783">
    <property type="entry name" value="Zinc beta-ribbon"/>
    <property type="match status" value="1"/>
</dbReference>
<dbReference type="InterPro" id="IPR006171">
    <property type="entry name" value="TOPRIM_dom"/>
</dbReference>
<dbReference type="GO" id="GO:0000428">
    <property type="term" value="C:DNA-directed RNA polymerase complex"/>
    <property type="evidence" value="ECO:0007669"/>
    <property type="project" value="UniProtKB-KW"/>
</dbReference>
<feature type="compositionally biased region" description="Basic and acidic residues" evidence="15">
    <location>
        <begin position="438"/>
        <end position="452"/>
    </location>
</feature>
<comment type="domain">
    <text evidence="12">Contains an N-terminal zinc-binding domain, a central core domain that contains the primase activity, and a C-terminal DnaB-binding domain.</text>
</comment>
<dbReference type="GO" id="GO:0005737">
    <property type="term" value="C:cytoplasm"/>
    <property type="evidence" value="ECO:0007669"/>
    <property type="project" value="TreeGrafter"/>
</dbReference>
<dbReference type="Proteomes" id="UP000176424">
    <property type="component" value="Unassembled WGS sequence"/>
</dbReference>
<feature type="zinc finger region" description="CHC2-type" evidence="12 14">
    <location>
        <begin position="35"/>
        <end position="59"/>
    </location>
</feature>
<dbReference type="AlphaFoldDB" id="A0A1F4ZSG3"/>
<keyword evidence="11 12" id="KW-0804">Transcription</keyword>
<protein>
    <recommendedName>
        <fullName evidence="12 13">DNA primase</fullName>
        <ecNumber evidence="12">2.7.7.101</ecNumber>
    </recommendedName>
</protein>
<comment type="caution">
    <text evidence="17">The sequence shown here is derived from an EMBL/GenBank/DDBJ whole genome shotgun (WGS) entry which is preliminary data.</text>
</comment>
<comment type="cofactor">
    <cofactor evidence="12 13 14">
        <name>Zn(2+)</name>
        <dbReference type="ChEBI" id="CHEBI:29105"/>
    </cofactor>
    <text evidence="12 13 14">Binds 1 zinc ion per monomer.</text>
</comment>
<evidence type="ECO:0000256" key="4">
    <source>
        <dbReference type="ARBA" id="ARBA00022695"/>
    </source>
</evidence>
<dbReference type="GO" id="GO:0003899">
    <property type="term" value="F:DNA-directed RNA polymerase activity"/>
    <property type="evidence" value="ECO:0007669"/>
    <property type="project" value="UniProtKB-UniRule"/>
</dbReference>
<dbReference type="NCBIfam" id="TIGR01391">
    <property type="entry name" value="dnaG"/>
    <property type="match status" value="1"/>
</dbReference>
<feature type="domain" description="Toprim" evidence="16">
    <location>
        <begin position="255"/>
        <end position="336"/>
    </location>
</feature>
<dbReference type="InterPro" id="IPR006295">
    <property type="entry name" value="DNA_primase_DnaG"/>
</dbReference>
<reference evidence="17 18" key="1">
    <citation type="journal article" date="2016" name="Nat. Commun.">
        <title>Thousands of microbial genomes shed light on interconnected biogeochemical processes in an aquifer system.</title>
        <authorList>
            <person name="Anantharaman K."/>
            <person name="Brown C.T."/>
            <person name="Hug L.A."/>
            <person name="Sharon I."/>
            <person name="Castelle C.J."/>
            <person name="Probst A.J."/>
            <person name="Thomas B.C."/>
            <person name="Singh A."/>
            <person name="Wilkins M.J."/>
            <person name="Karaoz U."/>
            <person name="Brodie E.L."/>
            <person name="Williams K.H."/>
            <person name="Hubbard S.S."/>
            <person name="Banfield J.F."/>
        </authorList>
    </citation>
    <scope>NUCLEOTIDE SEQUENCE [LARGE SCALE GENOMIC DNA]</scope>
</reference>
<dbReference type="GO" id="GO:0006269">
    <property type="term" value="P:DNA replication, synthesis of primer"/>
    <property type="evidence" value="ECO:0007669"/>
    <property type="project" value="UniProtKB-UniRule"/>
</dbReference>
<evidence type="ECO:0000259" key="16">
    <source>
        <dbReference type="PROSITE" id="PS50880"/>
    </source>
</evidence>
<dbReference type="Pfam" id="PF01807">
    <property type="entry name" value="Zn_ribbon_DnaG"/>
    <property type="match status" value="1"/>
</dbReference>
<evidence type="ECO:0000256" key="15">
    <source>
        <dbReference type="SAM" id="MobiDB-lite"/>
    </source>
</evidence>
<organism evidence="17 18">
    <name type="scientific">Candidatus Amesbacteria bacterium RIFOXYB1_FULL_44_23</name>
    <dbReference type="NCBI Taxonomy" id="1797263"/>
    <lineage>
        <taxon>Bacteria</taxon>
        <taxon>Candidatus Amesiibacteriota</taxon>
    </lineage>
</organism>
<dbReference type="STRING" id="1797263.A2397_03735"/>
<dbReference type="PIRSF" id="PIRSF002811">
    <property type="entry name" value="DnaG"/>
    <property type="match status" value="1"/>
</dbReference>
<dbReference type="EC" id="2.7.7.101" evidence="12"/>
<comment type="catalytic activity">
    <reaction evidence="12">
        <text>ssDNA + n NTP = ssDNA/pppN(pN)n-1 hybrid + (n-1) diphosphate.</text>
        <dbReference type="EC" id="2.7.7.101"/>
    </reaction>
</comment>
<dbReference type="GO" id="GO:0003677">
    <property type="term" value="F:DNA binding"/>
    <property type="evidence" value="ECO:0007669"/>
    <property type="project" value="UniProtKB-KW"/>
</dbReference>
<dbReference type="GO" id="GO:1990077">
    <property type="term" value="C:primosome complex"/>
    <property type="evidence" value="ECO:0007669"/>
    <property type="project" value="UniProtKB-KW"/>
</dbReference>
<keyword evidence="10 12" id="KW-0238">DNA-binding</keyword>
<dbReference type="PROSITE" id="PS50880">
    <property type="entry name" value="TOPRIM"/>
    <property type="match status" value="1"/>
</dbReference>
<comment type="function">
    <text evidence="12 13">RNA polymerase that catalyzes the synthesis of short RNA molecules used as primers for DNA polymerase during DNA replication.</text>
</comment>
<dbReference type="HAMAP" id="MF_00974">
    <property type="entry name" value="DNA_primase_DnaG"/>
    <property type="match status" value="1"/>
</dbReference>
<dbReference type="FunFam" id="3.90.580.10:FF:000001">
    <property type="entry name" value="DNA primase"/>
    <property type="match status" value="1"/>
</dbReference>
<comment type="subunit">
    <text evidence="12">Monomer. Interacts with DnaB.</text>
</comment>
<keyword evidence="2 12" id="KW-0639">Primosome</keyword>
<evidence type="ECO:0000256" key="10">
    <source>
        <dbReference type="ARBA" id="ARBA00023125"/>
    </source>
</evidence>